<dbReference type="EMBL" id="CM046389">
    <property type="protein sequence ID" value="KAI8566806.1"/>
    <property type="molecule type" value="Genomic_DNA"/>
</dbReference>
<organism evidence="1 2">
    <name type="scientific">Rhododendron molle</name>
    <name type="common">Chinese azalea</name>
    <name type="synonym">Azalea mollis</name>
    <dbReference type="NCBI Taxonomy" id="49168"/>
    <lineage>
        <taxon>Eukaryota</taxon>
        <taxon>Viridiplantae</taxon>
        <taxon>Streptophyta</taxon>
        <taxon>Embryophyta</taxon>
        <taxon>Tracheophyta</taxon>
        <taxon>Spermatophyta</taxon>
        <taxon>Magnoliopsida</taxon>
        <taxon>eudicotyledons</taxon>
        <taxon>Gunneridae</taxon>
        <taxon>Pentapetalae</taxon>
        <taxon>asterids</taxon>
        <taxon>Ericales</taxon>
        <taxon>Ericaceae</taxon>
        <taxon>Ericoideae</taxon>
        <taxon>Rhodoreae</taxon>
        <taxon>Rhododendron</taxon>
    </lineage>
</organism>
<protein>
    <submittedName>
        <fullName evidence="1">Uncharacterized protein</fullName>
    </submittedName>
</protein>
<comment type="caution">
    <text evidence="1">The sequence shown here is derived from an EMBL/GenBank/DDBJ whole genome shotgun (WGS) entry which is preliminary data.</text>
</comment>
<sequence length="180" mass="20228">MTITAVKRRMLADDPTATKSWPSSIFKNNSNNSGLSSSSRNAQGGMGFGNFQAKKADGKAQVSTLAPQRKDTTSGLGSKNMIQSSLAVVRKKRVHAQFNDLQECYLQKRRQLATQLNKQEEREANVIHREGYTAGLTEFQFVLSTFTRYRQLWSNIEMPPLVVTGRELCCLRVEGLSFQY</sequence>
<reference evidence="1" key="1">
    <citation type="submission" date="2022-02" db="EMBL/GenBank/DDBJ databases">
        <title>Plant Genome Project.</title>
        <authorList>
            <person name="Zhang R.-G."/>
        </authorList>
    </citation>
    <scope>NUCLEOTIDE SEQUENCE</scope>
    <source>
        <strain evidence="1">AT1</strain>
    </source>
</reference>
<dbReference type="Proteomes" id="UP001062846">
    <property type="component" value="Chromosome 2"/>
</dbReference>
<name>A0ACC0PNR2_RHOML</name>
<evidence type="ECO:0000313" key="1">
    <source>
        <dbReference type="EMBL" id="KAI8566806.1"/>
    </source>
</evidence>
<accession>A0ACC0PNR2</accession>
<keyword evidence="2" id="KW-1185">Reference proteome</keyword>
<gene>
    <name evidence="1" type="ORF">RHMOL_Rhmol02G0070500</name>
</gene>
<evidence type="ECO:0000313" key="2">
    <source>
        <dbReference type="Proteomes" id="UP001062846"/>
    </source>
</evidence>
<proteinExistence type="predicted"/>